<dbReference type="InterPro" id="IPR003593">
    <property type="entry name" value="AAA+_ATPase"/>
</dbReference>
<dbReference type="PANTHER" id="PTHR43553">
    <property type="entry name" value="HEAVY METAL TRANSPORTER"/>
    <property type="match status" value="1"/>
</dbReference>
<evidence type="ECO:0000256" key="2">
    <source>
        <dbReference type="ARBA" id="ARBA00022448"/>
    </source>
</evidence>
<dbReference type="GO" id="GO:0016887">
    <property type="term" value="F:ATP hydrolysis activity"/>
    <property type="evidence" value="ECO:0007669"/>
    <property type="project" value="InterPro"/>
</dbReference>
<keyword evidence="3" id="KW-0547">Nucleotide-binding</keyword>
<dbReference type="GO" id="GO:0005524">
    <property type="term" value="F:ATP binding"/>
    <property type="evidence" value="ECO:0007669"/>
    <property type="project" value="UniProtKB-KW"/>
</dbReference>
<dbReference type="Proteomes" id="UP000242141">
    <property type="component" value="Unassembled WGS sequence"/>
</dbReference>
<dbReference type="InterPro" id="IPR017871">
    <property type="entry name" value="ABC_transporter-like_CS"/>
</dbReference>
<name>A0A0G7ZM70_9MOLU</name>
<keyword evidence="4 6" id="KW-0067">ATP-binding</keyword>
<sequence>MKIKITNLTFIYKDNLILKDISFSFTDQDFITLIGRNGSGKSTFIKILSGLLIPTNGFIGQKTLTHNELYYYKKLNTKERRLNLIGIIFQKPDNQIINSIVENDIAFGLENNNIKRTEMHKIVENILDFLHIKRLKERDINTLSGGEKQLVALASILVLDYKFLLFDEVTSMLDIANTNFVLKRIKTLYDQKKCGIIFVTHKLNLLQYGQKTLILDRGEKIFFDKTKKLTESLLEKLNLM</sequence>
<dbReference type="InterPro" id="IPR050095">
    <property type="entry name" value="ECF_ABC_transporter_ATP-bd"/>
</dbReference>
<evidence type="ECO:0000256" key="1">
    <source>
        <dbReference type="ARBA" id="ARBA00005417"/>
    </source>
</evidence>
<dbReference type="GO" id="GO:0042626">
    <property type="term" value="F:ATPase-coupled transmembrane transporter activity"/>
    <property type="evidence" value="ECO:0007669"/>
    <property type="project" value="TreeGrafter"/>
</dbReference>
<dbReference type="Gene3D" id="3.40.50.300">
    <property type="entry name" value="P-loop containing nucleotide triphosphate hydrolases"/>
    <property type="match status" value="1"/>
</dbReference>
<dbReference type="GO" id="GO:0043190">
    <property type="term" value="C:ATP-binding cassette (ABC) transporter complex"/>
    <property type="evidence" value="ECO:0007669"/>
    <property type="project" value="TreeGrafter"/>
</dbReference>
<reference evidence="7" key="1">
    <citation type="submission" date="2015-05" db="EMBL/GenBank/DDBJ databases">
        <authorList>
            <person name="Collingro A."/>
        </authorList>
    </citation>
    <scope>NUCLEOTIDE SEQUENCE [LARGE SCALE GENOMIC DNA]</scope>
    <source>
        <strain evidence="7">Ps</strain>
    </source>
</reference>
<evidence type="ECO:0000259" key="5">
    <source>
        <dbReference type="PROSITE" id="PS50893"/>
    </source>
</evidence>
<evidence type="ECO:0000256" key="3">
    <source>
        <dbReference type="ARBA" id="ARBA00022741"/>
    </source>
</evidence>
<comment type="similarity">
    <text evidence="1">Belongs to the ABC transporter superfamily.</text>
</comment>
<dbReference type="PROSITE" id="PS50893">
    <property type="entry name" value="ABC_TRANSPORTER_2"/>
    <property type="match status" value="1"/>
</dbReference>
<protein>
    <submittedName>
        <fullName evidence="6">| ecfA1 / Energy-coupling factor transporter ATP-binding protein EcfA |:163656 Forward</fullName>
    </submittedName>
</protein>
<gene>
    <name evidence="6" type="ORF">HEPPS_05170</name>
</gene>
<dbReference type="PROSITE" id="PS00211">
    <property type="entry name" value="ABC_TRANSPORTER_1"/>
    <property type="match status" value="1"/>
</dbReference>
<dbReference type="AlphaFoldDB" id="A0A0G7ZM70"/>
<dbReference type="InterPro" id="IPR003439">
    <property type="entry name" value="ABC_transporter-like_ATP-bd"/>
</dbReference>
<proteinExistence type="inferred from homology"/>
<dbReference type="SMART" id="SM00382">
    <property type="entry name" value="AAA"/>
    <property type="match status" value="1"/>
</dbReference>
<keyword evidence="2" id="KW-0813">Transport</keyword>
<dbReference type="Pfam" id="PF00005">
    <property type="entry name" value="ABC_tran"/>
    <property type="match status" value="1"/>
</dbReference>
<dbReference type="CDD" id="cd03225">
    <property type="entry name" value="ABC_cobalt_CbiO_domain1"/>
    <property type="match status" value="1"/>
</dbReference>
<accession>A0A0G7ZM70</accession>
<evidence type="ECO:0000313" key="7">
    <source>
        <dbReference type="Proteomes" id="UP000242141"/>
    </source>
</evidence>
<dbReference type="SUPFAM" id="SSF52540">
    <property type="entry name" value="P-loop containing nucleoside triphosphate hydrolases"/>
    <property type="match status" value="1"/>
</dbReference>
<dbReference type="EMBL" id="CWGI01000001">
    <property type="protein sequence ID" value="CRX37287.1"/>
    <property type="molecule type" value="Genomic_DNA"/>
</dbReference>
<feature type="domain" description="ABC transporter" evidence="5">
    <location>
        <begin position="3"/>
        <end position="240"/>
    </location>
</feature>
<evidence type="ECO:0000313" key="6">
    <source>
        <dbReference type="EMBL" id="CRX37287.1"/>
    </source>
</evidence>
<dbReference type="InterPro" id="IPR015856">
    <property type="entry name" value="ABC_transpr_CbiO/EcfA_su"/>
</dbReference>
<keyword evidence="7" id="KW-1185">Reference proteome</keyword>
<dbReference type="InterPro" id="IPR027417">
    <property type="entry name" value="P-loop_NTPase"/>
</dbReference>
<evidence type="ECO:0000256" key="4">
    <source>
        <dbReference type="ARBA" id="ARBA00022840"/>
    </source>
</evidence>
<organism evidence="6 7">
    <name type="scientific">Candidatus Hepatoplasma crinochetorum</name>
    <dbReference type="NCBI Taxonomy" id="295596"/>
    <lineage>
        <taxon>Bacteria</taxon>
        <taxon>Bacillati</taxon>
        <taxon>Mycoplasmatota</taxon>
        <taxon>Mollicutes</taxon>
        <taxon>Candidatus Hepatoplasmataceae</taxon>
        <taxon>Candidatus Hepatoplasma</taxon>
    </lineage>
</organism>